<dbReference type="Gene3D" id="2.40.50.140">
    <property type="entry name" value="Nucleic acid-binding proteins"/>
    <property type="match status" value="1"/>
</dbReference>
<evidence type="ECO:0000259" key="2">
    <source>
        <dbReference type="PROSITE" id="PS50926"/>
    </source>
</evidence>
<dbReference type="Pfam" id="PF01938">
    <property type="entry name" value="TRAM"/>
    <property type="match status" value="1"/>
</dbReference>
<dbReference type="InterPro" id="IPR002792">
    <property type="entry name" value="TRAM_dom"/>
</dbReference>
<evidence type="ECO:0000313" key="3">
    <source>
        <dbReference type="EMBL" id="MDF0590881.1"/>
    </source>
</evidence>
<dbReference type="Proteomes" id="UP001220010">
    <property type="component" value="Unassembled WGS sequence"/>
</dbReference>
<protein>
    <submittedName>
        <fullName evidence="3">TRAM domain-containing protein</fullName>
    </submittedName>
</protein>
<dbReference type="RefSeq" id="WP_316966626.1">
    <property type="nucleotide sequence ID" value="NZ_JARFPK010000021.1"/>
</dbReference>
<accession>A0ABT5X850</accession>
<dbReference type="EMBL" id="JARFPK010000021">
    <property type="protein sequence ID" value="MDF0590881.1"/>
    <property type="molecule type" value="Genomic_DNA"/>
</dbReference>
<gene>
    <name evidence="3" type="ORF">P0O15_06840</name>
</gene>
<organism evidence="3 4">
    <name type="scientific">Candidatus Methanocrinis natronophilus</name>
    <dbReference type="NCBI Taxonomy" id="3033396"/>
    <lineage>
        <taxon>Archaea</taxon>
        <taxon>Methanobacteriati</taxon>
        <taxon>Methanobacteriota</taxon>
        <taxon>Stenosarchaea group</taxon>
        <taxon>Methanomicrobia</taxon>
        <taxon>Methanotrichales</taxon>
        <taxon>Methanotrichaceae</taxon>
        <taxon>Methanocrinis</taxon>
    </lineage>
</organism>
<dbReference type="SUPFAM" id="SSF50249">
    <property type="entry name" value="Nucleic acid-binding proteins"/>
    <property type="match status" value="1"/>
</dbReference>
<dbReference type="InterPro" id="IPR012340">
    <property type="entry name" value="NA-bd_OB-fold"/>
</dbReference>
<evidence type="ECO:0000313" key="4">
    <source>
        <dbReference type="Proteomes" id="UP001220010"/>
    </source>
</evidence>
<comment type="caution">
    <text evidence="3">The sequence shown here is derived from an EMBL/GenBank/DDBJ whole genome shotgun (WGS) entry which is preliminary data.</text>
</comment>
<reference evidence="3 4" key="1">
    <citation type="submission" date="2023-03" db="EMBL/GenBank/DDBJ databases">
        <title>WGS of Methanotrichaceae archaeon Mx.</title>
        <authorList>
            <person name="Sorokin D.Y."/>
            <person name="Merkel A.Y."/>
        </authorList>
    </citation>
    <scope>NUCLEOTIDE SEQUENCE [LARGE SCALE GENOMIC DNA]</scope>
    <source>
        <strain evidence="3 4">Mx</strain>
    </source>
</reference>
<feature type="domain" description="TRAM" evidence="2">
    <location>
        <begin position="19"/>
        <end position="76"/>
    </location>
</feature>
<name>A0ABT5X850_9EURY</name>
<sequence length="76" mass="8123">MYGNNRGSFGGSGFGPSAPVETGKEYDVEIEDISKQGDGIARIEGFVIFVPETGVGDKATIMVDKVMQRFAIAHKV</sequence>
<dbReference type="PROSITE" id="PS50926">
    <property type="entry name" value="TRAM"/>
    <property type="match status" value="1"/>
</dbReference>
<proteinExistence type="predicted"/>
<feature type="region of interest" description="Disordered" evidence="1">
    <location>
        <begin position="1"/>
        <end position="21"/>
    </location>
</feature>
<evidence type="ECO:0000256" key="1">
    <source>
        <dbReference type="SAM" id="MobiDB-lite"/>
    </source>
</evidence>
<keyword evidence="4" id="KW-1185">Reference proteome</keyword>